<dbReference type="EMBL" id="BJFL01000016">
    <property type="protein sequence ID" value="GDY31665.1"/>
    <property type="molecule type" value="Genomic_DNA"/>
</dbReference>
<protein>
    <submittedName>
        <fullName evidence="1">Uncharacterized protein</fullName>
    </submittedName>
</protein>
<dbReference type="AlphaFoldDB" id="A0A4D4J4R1"/>
<keyword evidence="2" id="KW-1185">Reference proteome</keyword>
<evidence type="ECO:0000313" key="2">
    <source>
        <dbReference type="Proteomes" id="UP000298860"/>
    </source>
</evidence>
<proteinExistence type="predicted"/>
<dbReference type="Proteomes" id="UP000298860">
    <property type="component" value="Unassembled WGS sequence"/>
</dbReference>
<gene>
    <name evidence="1" type="ORF">GTS_32980</name>
</gene>
<comment type="caution">
    <text evidence="1">The sequence shown here is derived from an EMBL/GenBank/DDBJ whole genome shotgun (WGS) entry which is preliminary data.</text>
</comment>
<name>A0A4D4J4R1_9PSEU</name>
<accession>A0A4D4J4R1</accession>
<evidence type="ECO:0000313" key="1">
    <source>
        <dbReference type="EMBL" id="GDY31665.1"/>
    </source>
</evidence>
<organism evidence="1 2">
    <name type="scientific">Gandjariella thermophila</name>
    <dbReference type="NCBI Taxonomy" id="1931992"/>
    <lineage>
        <taxon>Bacteria</taxon>
        <taxon>Bacillati</taxon>
        <taxon>Actinomycetota</taxon>
        <taxon>Actinomycetes</taxon>
        <taxon>Pseudonocardiales</taxon>
        <taxon>Pseudonocardiaceae</taxon>
        <taxon>Gandjariella</taxon>
    </lineage>
</organism>
<sequence>MSDRARPPAIPSAPPVPSTRALAVWLREAEWVLADAAHRLPAGHYGTAEQAALADVLDRLAHAVRLHAGLVVSVVSHAVEP</sequence>
<reference evidence="2" key="1">
    <citation type="submission" date="2019-04" db="EMBL/GenBank/DDBJ databases">
        <title>Draft genome sequence of Pseudonocardiaceae bacterium SL3-2-4.</title>
        <authorList>
            <person name="Ningsih F."/>
            <person name="Yokota A."/>
            <person name="Sakai Y."/>
            <person name="Nanatani K."/>
            <person name="Yabe S."/>
            <person name="Oetari A."/>
            <person name="Sjamsuridzal W."/>
        </authorList>
    </citation>
    <scope>NUCLEOTIDE SEQUENCE [LARGE SCALE GENOMIC DNA]</scope>
    <source>
        <strain evidence="2">SL3-2-4</strain>
    </source>
</reference>